<organism evidence="3 4">
    <name type="scientific">Mycolicibacterium grossiae</name>
    <dbReference type="NCBI Taxonomy" id="1552759"/>
    <lineage>
        <taxon>Bacteria</taxon>
        <taxon>Bacillati</taxon>
        <taxon>Actinomycetota</taxon>
        <taxon>Actinomycetes</taxon>
        <taxon>Mycobacteriales</taxon>
        <taxon>Mycobacteriaceae</taxon>
        <taxon>Mycolicibacterium</taxon>
    </lineage>
</organism>
<dbReference type="GO" id="GO:0016747">
    <property type="term" value="F:acyltransferase activity, transferring groups other than amino-acyl groups"/>
    <property type="evidence" value="ECO:0007669"/>
    <property type="project" value="InterPro"/>
</dbReference>
<feature type="transmembrane region" description="Helical" evidence="1">
    <location>
        <begin position="66"/>
        <end position="86"/>
    </location>
</feature>
<keyword evidence="4" id="KW-1185">Reference proteome</keyword>
<dbReference type="AlphaFoldDB" id="A0A1E8QCC7"/>
<name>A0A1E8QCC7_9MYCO</name>
<keyword evidence="1" id="KW-0472">Membrane</keyword>
<keyword evidence="1" id="KW-0812">Transmembrane</keyword>
<protein>
    <recommendedName>
        <fullName evidence="2">Acyltransferase 3 domain-containing protein</fullName>
    </recommendedName>
</protein>
<dbReference type="Pfam" id="PF01757">
    <property type="entry name" value="Acyl_transf_3"/>
    <property type="match status" value="1"/>
</dbReference>
<comment type="caution">
    <text evidence="3">The sequence shown here is derived from an EMBL/GenBank/DDBJ whole genome shotgun (WGS) entry which is preliminary data.</text>
</comment>
<evidence type="ECO:0000256" key="1">
    <source>
        <dbReference type="SAM" id="Phobius"/>
    </source>
</evidence>
<reference evidence="3 4" key="1">
    <citation type="submission" date="2016-09" db="EMBL/GenBank/DDBJ databases">
        <title>genome sequence of Mycobacterium sp. 739 SCH.</title>
        <authorList>
            <person name="Greninger A.L."/>
            <person name="Qin X."/>
            <person name="Jerome K."/>
            <person name="Vora S."/>
            <person name="Quinn K."/>
        </authorList>
    </citation>
    <scope>NUCLEOTIDE SEQUENCE [LARGE SCALE GENOMIC DNA]</scope>
    <source>
        <strain evidence="3 4">SCH</strain>
    </source>
</reference>
<dbReference type="InterPro" id="IPR002656">
    <property type="entry name" value="Acyl_transf_3_dom"/>
</dbReference>
<dbReference type="Proteomes" id="UP000178953">
    <property type="component" value="Unassembled WGS sequence"/>
</dbReference>
<feature type="transmembrane region" description="Helical" evidence="1">
    <location>
        <begin position="106"/>
        <end position="130"/>
    </location>
</feature>
<feature type="transmembrane region" description="Helical" evidence="1">
    <location>
        <begin position="23"/>
        <end position="45"/>
    </location>
</feature>
<dbReference type="PANTHER" id="PTHR23028">
    <property type="entry name" value="ACETYLTRANSFERASE"/>
    <property type="match status" value="1"/>
</dbReference>
<feature type="transmembrane region" description="Helical" evidence="1">
    <location>
        <begin position="258"/>
        <end position="277"/>
    </location>
</feature>
<dbReference type="InterPro" id="IPR050879">
    <property type="entry name" value="Acyltransferase_3"/>
</dbReference>
<dbReference type="EMBL" id="MCHX01000002">
    <property type="protein sequence ID" value="OFJ55609.1"/>
    <property type="molecule type" value="Genomic_DNA"/>
</dbReference>
<keyword evidence="1" id="KW-1133">Transmembrane helix</keyword>
<sequence length="333" mass="35995">MVIGHSLAIYRGASGIGNAPVDVYGALGVNTFFVISGFLMVYVHGNDFGQPAATRTFYARRIARIVPLYWAITILYGAKQVYFGNATISEILKSLFFIPFQNADGVWRPVLGLGWTLNYEMLFYLVFGLALFARRGLWLVVALFGSLTILHLAGAFSPENVLAFWSHPMILYFLAGVGIALLRRRIPGGPSFGVALGVAVVTLALTASAVDVGLPATIVSVVLPVAALVCVTVTALADSGAKDSLLRRLARSVGDASYSIYLTHSFVIAPAAKLGVAKLFPELPIVPFTLMMVPLSAFAGYLVFRYVEKPLIKAWTRTFVRRPASRTTTPART</sequence>
<dbReference type="GO" id="GO:0016020">
    <property type="term" value="C:membrane"/>
    <property type="evidence" value="ECO:0007669"/>
    <property type="project" value="TreeGrafter"/>
</dbReference>
<feature type="domain" description="Acyltransferase 3" evidence="2">
    <location>
        <begin position="1"/>
        <end position="293"/>
    </location>
</feature>
<proteinExistence type="predicted"/>
<feature type="transmembrane region" description="Helical" evidence="1">
    <location>
        <begin position="283"/>
        <end position="304"/>
    </location>
</feature>
<feature type="transmembrane region" description="Helical" evidence="1">
    <location>
        <begin position="189"/>
        <end position="210"/>
    </location>
</feature>
<dbReference type="GO" id="GO:0000271">
    <property type="term" value="P:polysaccharide biosynthetic process"/>
    <property type="evidence" value="ECO:0007669"/>
    <property type="project" value="TreeGrafter"/>
</dbReference>
<feature type="transmembrane region" description="Helical" evidence="1">
    <location>
        <begin position="216"/>
        <end position="237"/>
    </location>
</feature>
<gene>
    <name evidence="3" type="ORF">BEL07_01535</name>
</gene>
<accession>A0A1E8QCC7</accession>
<evidence type="ECO:0000313" key="3">
    <source>
        <dbReference type="EMBL" id="OFJ55609.1"/>
    </source>
</evidence>
<evidence type="ECO:0000313" key="4">
    <source>
        <dbReference type="Proteomes" id="UP000178953"/>
    </source>
</evidence>
<feature type="transmembrane region" description="Helical" evidence="1">
    <location>
        <begin position="162"/>
        <end position="182"/>
    </location>
</feature>
<feature type="transmembrane region" description="Helical" evidence="1">
    <location>
        <begin position="137"/>
        <end position="156"/>
    </location>
</feature>
<evidence type="ECO:0000259" key="2">
    <source>
        <dbReference type="Pfam" id="PF01757"/>
    </source>
</evidence>
<dbReference type="PANTHER" id="PTHR23028:SF53">
    <property type="entry name" value="ACYL_TRANSF_3 DOMAIN-CONTAINING PROTEIN"/>
    <property type="match status" value="1"/>
</dbReference>